<reference evidence="5" key="1">
    <citation type="submission" date="2020-05" db="EMBL/GenBank/DDBJ databases">
        <authorList>
            <person name="Chiriac C."/>
            <person name="Salcher M."/>
            <person name="Ghai R."/>
            <person name="Kavagutti S V."/>
        </authorList>
    </citation>
    <scope>NUCLEOTIDE SEQUENCE</scope>
</reference>
<evidence type="ECO:0000256" key="1">
    <source>
        <dbReference type="ARBA" id="ARBA00023015"/>
    </source>
</evidence>
<dbReference type="Gene3D" id="1.10.10.10">
    <property type="entry name" value="Winged helix-like DNA-binding domain superfamily/Winged helix DNA-binding domain"/>
    <property type="match status" value="1"/>
</dbReference>
<feature type="domain" description="HTH luxR-type" evidence="4">
    <location>
        <begin position="799"/>
        <end position="864"/>
    </location>
</feature>
<organism evidence="5">
    <name type="scientific">freshwater metagenome</name>
    <dbReference type="NCBI Taxonomy" id="449393"/>
    <lineage>
        <taxon>unclassified sequences</taxon>
        <taxon>metagenomes</taxon>
        <taxon>ecological metagenomes</taxon>
    </lineage>
</organism>
<dbReference type="AlphaFoldDB" id="A0A6J6VUL8"/>
<dbReference type="InterPro" id="IPR036388">
    <property type="entry name" value="WH-like_DNA-bd_sf"/>
</dbReference>
<name>A0A6J6VUL8_9ZZZZ</name>
<dbReference type="Pfam" id="PF00196">
    <property type="entry name" value="GerE"/>
    <property type="match status" value="1"/>
</dbReference>
<gene>
    <name evidence="5" type="ORF">UFOPK2928_00396</name>
</gene>
<evidence type="ECO:0000259" key="4">
    <source>
        <dbReference type="PROSITE" id="PS50043"/>
    </source>
</evidence>
<accession>A0A6J6VUL8</accession>
<sequence length="866" mass="96229">MAKLGVARPGVISGADLSRTLPPVLPPNYISRKSILADVNVNRDGVTLIAAPAGYGKTSLVAEYITSIEHPVIWVSFGDSDDTKSFTCNFMQSIRNLIPDFGSWFSVNLDITIENFLTNVLTEIGEQEKNFVLVFDDNRVSNTNTAPFAKHFFSTMPKNLHAILIRRIIASEIFVQLKELPNLTVIDTNKLEFTNEEIVLAASIAGVNLNDAATQQALKSVNGWPAGVQLILNNISRGWESSALSPSSAGSSDQLNRLVEDLLSTLKPAERKILEALAVVDEFSIDEAETILQDNFSLGKLNSFAKDSLFIKYSSEPINKYSFNPVVRAGLNYSPVIPDKELREIHHRLSKHFADRGSYLKALGHAKFSGDQSSYRSLFRQGMRQLIAIGRGRDLLRMADLVGDATPTGQLKRQTVELMGLTADFQYSNAQSLIAEMLFTSRGTNMEEFLEKFVSAVCVYIDFATGLTENLEANISRVLGASASELDLAAIDKLSILRVAAAKEIIYDNSNKLDEIRKQATQLAESDSSSMAVYFMSAIDACALLNNGEYKDAYVIANNVIAQSERDGFTGIFGPLDALYVKARCLLEFSQIEESQKVFEQLRNWADTWKQYIWVFIAEGFLARDLAMAGNSTPALDIVRSERERASALTFKNGLETYCDLTEIFIRYTMKDWDRVGILLNRLPSFLVVERIKAIHEFESGKKPAAYIVANLPEQNPKEQIYKHMAVAEENIDREKIALDAMRKALEIGARVGAKETFLRQDSSMLNLIIRIAGEKPTVYLEDLASRITARLKSRSENLVGLTAALTKRELEILRHLATGKPISSIGTTLHISQNTMKTHLKNIYRKIGAGGRDEAVAKARNLYIL</sequence>
<dbReference type="GO" id="GO:0006355">
    <property type="term" value="P:regulation of DNA-templated transcription"/>
    <property type="evidence" value="ECO:0007669"/>
    <property type="project" value="InterPro"/>
</dbReference>
<dbReference type="PROSITE" id="PS50043">
    <property type="entry name" value="HTH_LUXR_2"/>
    <property type="match status" value="1"/>
</dbReference>
<dbReference type="EMBL" id="CAEZZY010000027">
    <property type="protein sequence ID" value="CAB4775126.1"/>
    <property type="molecule type" value="Genomic_DNA"/>
</dbReference>
<dbReference type="InterPro" id="IPR027417">
    <property type="entry name" value="P-loop_NTPase"/>
</dbReference>
<keyword evidence="1" id="KW-0805">Transcription regulation</keyword>
<proteinExistence type="predicted"/>
<dbReference type="SMART" id="SM00421">
    <property type="entry name" value="HTH_LUXR"/>
    <property type="match status" value="1"/>
</dbReference>
<dbReference type="InterPro" id="IPR000792">
    <property type="entry name" value="Tscrpt_reg_LuxR_C"/>
</dbReference>
<dbReference type="SUPFAM" id="SSF52540">
    <property type="entry name" value="P-loop containing nucleoside triphosphate hydrolases"/>
    <property type="match status" value="1"/>
</dbReference>
<dbReference type="PANTHER" id="PTHR44688">
    <property type="entry name" value="DNA-BINDING TRANSCRIPTIONAL ACTIVATOR DEVR_DOSR"/>
    <property type="match status" value="1"/>
</dbReference>
<dbReference type="SUPFAM" id="SSF46894">
    <property type="entry name" value="C-terminal effector domain of the bipartite response regulators"/>
    <property type="match status" value="1"/>
</dbReference>
<dbReference type="Gene3D" id="3.40.50.300">
    <property type="entry name" value="P-loop containing nucleotide triphosphate hydrolases"/>
    <property type="match status" value="1"/>
</dbReference>
<dbReference type="InterPro" id="IPR016032">
    <property type="entry name" value="Sig_transdc_resp-reg_C-effctor"/>
</dbReference>
<keyword evidence="3" id="KW-0804">Transcription</keyword>
<dbReference type="CDD" id="cd06170">
    <property type="entry name" value="LuxR_C_like"/>
    <property type="match status" value="1"/>
</dbReference>
<dbReference type="GO" id="GO:0003677">
    <property type="term" value="F:DNA binding"/>
    <property type="evidence" value="ECO:0007669"/>
    <property type="project" value="UniProtKB-KW"/>
</dbReference>
<keyword evidence="2" id="KW-0238">DNA-binding</keyword>
<evidence type="ECO:0000313" key="5">
    <source>
        <dbReference type="EMBL" id="CAB4775126.1"/>
    </source>
</evidence>
<dbReference type="PANTHER" id="PTHR44688:SF16">
    <property type="entry name" value="DNA-BINDING TRANSCRIPTIONAL ACTIVATOR DEVR_DOSR"/>
    <property type="match status" value="1"/>
</dbReference>
<evidence type="ECO:0000256" key="2">
    <source>
        <dbReference type="ARBA" id="ARBA00023125"/>
    </source>
</evidence>
<protein>
    <submittedName>
        <fullName evidence="5">Unannotated protein</fullName>
    </submittedName>
</protein>
<evidence type="ECO:0000256" key="3">
    <source>
        <dbReference type="ARBA" id="ARBA00023163"/>
    </source>
</evidence>
<dbReference type="PRINTS" id="PR00038">
    <property type="entry name" value="HTHLUXR"/>
</dbReference>